<dbReference type="AlphaFoldDB" id="A0A0A8ZX42"/>
<reference evidence="1" key="1">
    <citation type="submission" date="2014-09" db="EMBL/GenBank/DDBJ databases">
        <authorList>
            <person name="Magalhaes I.L.F."/>
            <person name="Oliveira U."/>
            <person name="Santos F.R."/>
            <person name="Vidigal T.H.D.A."/>
            <person name="Brescovit A.D."/>
            <person name="Santos A.J."/>
        </authorList>
    </citation>
    <scope>NUCLEOTIDE SEQUENCE</scope>
    <source>
        <tissue evidence="1">Shoot tissue taken approximately 20 cm above the soil surface</tissue>
    </source>
</reference>
<reference evidence="1" key="2">
    <citation type="journal article" date="2015" name="Data Brief">
        <title>Shoot transcriptome of the giant reed, Arundo donax.</title>
        <authorList>
            <person name="Barrero R.A."/>
            <person name="Guerrero F.D."/>
            <person name="Moolhuijzen P."/>
            <person name="Goolsby J.A."/>
            <person name="Tidwell J."/>
            <person name="Bellgard S.E."/>
            <person name="Bellgard M.I."/>
        </authorList>
    </citation>
    <scope>NUCLEOTIDE SEQUENCE</scope>
    <source>
        <tissue evidence="1">Shoot tissue taken approximately 20 cm above the soil surface</tissue>
    </source>
</reference>
<sequence length="44" mass="5149">MWISKKKNCRPYDIHPSLMNRLCASTTTIRLARQPYDIICPISL</sequence>
<name>A0A0A8ZX42_ARUDO</name>
<evidence type="ECO:0000313" key="1">
    <source>
        <dbReference type="EMBL" id="JAD43934.1"/>
    </source>
</evidence>
<dbReference type="EMBL" id="GBRH01253961">
    <property type="protein sequence ID" value="JAD43934.1"/>
    <property type="molecule type" value="Transcribed_RNA"/>
</dbReference>
<accession>A0A0A8ZX42</accession>
<protein>
    <submittedName>
        <fullName evidence="1">Uncharacterized protein</fullName>
    </submittedName>
</protein>
<organism evidence="1">
    <name type="scientific">Arundo donax</name>
    <name type="common">Giant reed</name>
    <name type="synonym">Donax arundinaceus</name>
    <dbReference type="NCBI Taxonomy" id="35708"/>
    <lineage>
        <taxon>Eukaryota</taxon>
        <taxon>Viridiplantae</taxon>
        <taxon>Streptophyta</taxon>
        <taxon>Embryophyta</taxon>
        <taxon>Tracheophyta</taxon>
        <taxon>Spermatophyta</taxon>
        <taxon>Magnoliopsida</taxon>
        <taxon>Liliopsida</taxon>
        <taxon>Poales</taxon>
        <taxon>Poaceae</taxon>
        <taxon>PACMAD clade</taxon>
        <taxon>Arundinoideae</taxon>
        <taxon>Arundineae</taxon>
        <taxon>Arundo</taxon>
    </lineage>
</organism>
<proteinExistence type="predicted"/>